<name>A0A3N2R628_9RHOB</name>
<keyword evidence="4" id="KW-1185">Reference proteome</keyword>
<gene>
    <name evidence="3" type="ORF">EAT49_05995</name>
</gene>
<dbReference type="Pfam" id="PF09992">
    <property type="entry name" value="NAGPA"/>
    <property type="match status" value="1"/>
</dbReference>
<dbReference type="OrthoDB" id="5515706at2"/>
<sequence length="244" mass="26439">MIARAAIAAALLLPSQVGAVDCREADWRGRSFTICEVDPASEPLRLFHKDAQGTPFRNFRAVESEHGRLAFAMNAGMYHDDLSPVGHYVEDGRETMRVIPNAGPGNFGMLPNGVFCIEMDRARVIETRAFIAAPPDCTHATQSGPMLVIDGALHPRFIEGSDSRFIRNGVGTSAEGDRVVFAISEEAVNFHDFATFFRDGLGLDDALYFDGKISRLHAPGIDRSDPGWAMGPIVGVLDRPVPGG</sequence>
<organism evidence="3 4">
    <name type="scientific">Histidinibacterium lentulum</name>
    <dbReference type="NCBI Taxonomy" id="2480588"/>
    <lineage>
        <taxon>Bacteria</taxon>
        <taxon>Pseudomonadati</taxon>
        <taxon>Pseudomonadota</taxon>
        <taxon>Alphaproteobacteria</taxon>
        <taxon>Rhodobacterales</taxon>
        <taxon>Paracoccaceae</taxon>
        <taxon>Histidinibacterium</taxon>
    </lineage>
</organism>
<evidence type="ECO:0000313" key="4">
    <source>
        <dbReference type="Proteomes" id="UP000268016"/>
    </source>
</evidence>
<dbReference type="AlphaFoldDB" id="A0A3N2R628"/>
<proteinExistence type="predicted"/>
<accession>A0A3N2R628</accession>
<evidence type="ECO:0000313" key="3">
    <source>
        <dbReference type="EMBL" id="ROU02853.1"/>
    </source>
</evidence>
<dbReference type="RefSeq" id="WP_123641402.1">
    <property type="nucleotide sequence ID" value="NZ_ML119083.1"/>
</dbReference>
<protein>
    <recommendedName>
        <fullName evidence="2">Phosphodiester glycosidase domain-containing protein</fullName>
    </recommendedName>
</protein>
<dbReference type="InterPro" id="IPR018711">
    <property type="entry name" value="NAGPA"/>
</dbReference>
<feature type="signal peptide" evidence="1">
    <location>
        <begin position="1"/>
        <end position="19"/>
    </location>
</feature>
<keyword evidence="1" id="KW-0732">Signal</keyword>
<evidence type="ECO:0000259" key="2">
    <source>
        <dbReference type="Pfam" id="PF09992"/>
    </source>
</evidence>
<dbReference type="EMBL" id="RDRB01000003">
    <property type="protein sequence ID" value="ROU02853.1"/>
    <property type="molecule type" value="Genomic_DNA"/>
</dbReference>
<reference evidence="3 4" key="1">
    <citation type="submission" date="2018-10" db="EMBL/GenBank/DDBJ databases">
        <title>Histidinibacterium lentulum gen. nov., sp. nov., a marine bacterium from the culture broth of Picochlorum sp. 122.</title>
        <authorList>
            <person name="Wang G."/>
        </authorList>
    </citation>
    <scope>NUCLEOTIDE SEQUENCE [LARGE SCALE GENOMIC DNA]</scope>
    <source>
        <strain evidence="3 4">B17</strain>
    </source>
</reference>
<evidence type="ECO:0000256" key="1">
    <source>
        <dbReference type="SAM" id="SignalP"/>
    </source>
</evidence>
<feature type="chain" id="PRO_5018129193" description="Phosphodiester glycosidase domain-containing protein" evidence="1">
    <location>
        <begin position="20"/>
        <end position="244"/>
    </location>
</feature>
<feature type="domain" description="Phosphodiester glycosidase" evidence="2">
    <location>
        <begin position="70"/>
        <end position="212"/>
    </location>
</feature>
<comment type="caution">
    <text evidence="3">The sequence shown here is derived from an EMBL/GenBank/DDBJ whole genome shotgun (WGS) entry which is preliminary data.</text>
</comment>
<dbReference type="Proteomes" id="UP000268016">
    <property type="component" value="Unassembled WGS sequence"/>
</dbReference>